<feature type="region of interest" description="Disordered" evidence="1">
    <location>
        <begin position="225"/>
        <end position="244"/>
    </location>
</feature>
<name>A0A222EA26_9RHOB</name>
<sequence>MPNPEDIANRMDGRPTVVGIGRVEASLPSPCDQNHAAFLSLGADGLSCLWFGGSLEGKADISIWRATMSGDGWSQAERLTDDPERSEQNPIQFDAPDGRRLILHTAQPGGNQDACVVRIREDGLAPRDLPLPRGTFVRAPILVRDDGAWLMGLFNCVTRPGQRWTGSHDTAALAISQDNAETWRVVQVPGSMGCVHMTPVALGPDHYAAFFRRRQSDAVYRTESTDGGESWSVPQPTDVPNNNSSISVIRLRDGRLAMACNPVNATMFPDARRASLYDELGDGDDRPNANGGCNPIWGVPRAPMVLALSDDDGRSFPRRVLVEEGPGDCLSNNSVDGQNHEMSYPSLLEDAQGTLHLAYTYHRRAIKYVRLTRDWLEAQ</sequence>
<feature type="compositionally biased region" description="Basic and acidic residues" evidence="1">
    <location>
        <begin position="78"/>
        <end position="87"/>
    </location>
</feature>
<dbReference type="PANTHER" id="PTHR43752:SF2">
    <property type="entry name" value="BNR_ASP-BOX REPEAT FAMILY PROTEIN"/>
    <property type="match status" value="1"/>
</dbReference>
<dbReference type="CDD" id="cd15482">
    <property type="entry name" value="Sialidase_non-viral"/>
    <property type="match status" value="1"/>
</dbReference>
<feature type="domain" description="Sialidase" evidence="2">
    <location>
        <begin position="46"/>
        <end position="357"/>
    </location>
</feature>
<dbReference type="AlphaFoldDB" id="A0A222EA26"/>
<gene>
    <name evidence="3" type="ORF">ANTHELSMS3_04479</name>
</gene>
<protein>
    <submittedName>
        <fullName evidence="3">BNR repeat-like domain protein</fullName>
    </submittedName>
</protein>
<proteinExistence type="predicted"/>
<dbReference type="EMBL" id="CP022540">
    <property type="protein sequence ID" value="ASP23079.1"/>
    <property type="molecule type" value="Genomic_DNA"/>
</dbReference>
<organism evidence="3 4">
    <name type="scientific">Antarctobacter heliothermus</name>
    <dbReference type="NCBI Taxonomy" id="74033"/>
    <lineage>
        <taxon>Bacteria</taxon>
        <taxon>Pseudomonadati</taxon>
        <taxon>Pseudomonadota</taxon>
        <taxon>Alphaproteobacteria</taxon>
        <taxon>Rhodobacterales</taxon>
        <taxon>Roseobacteraceae</taxon>
        <taxon>Antarctobacter</taxon>
    </lineage>
</organism>
<evidence type="ECO:0000256" key="1">
    <source>
        <dbReference type="SAM" id="MobiDB-lite"/>
    </source>
</evidence>
<dbReference type="PANTHER" id="PTHR43752">
    <property type="entry name" value="BNR/ASP-BOX REPEAT FAMILY PROTEIN"/>
    <property type="match status" value="1"/>
</dbReference>
<dbReference type="OrthoDB" id="41724at2"/>
<dbReference type="Proteomes" id="UP000203589">
    <property type="component" value="Chromosome"/>
</dbReference>
<dbReference type="SUPFAM" id="SSF50939">
    <property type="entry name" value="Sialidases"/>
    <property type="match status" value="1"/>
</dbReference>
<dbReference type="InterPro" id="IPR011040">
    <property type="entry name" value="Sialidase"/>
</dbReference>
<evidence type="ECO:0000313" key="3">
    <source>
        <dbReference type="EMBL" id="ASP23079.1"/>
    </source>
</evidence>
<evidence type="ECO:0000259" key="2">
    <source>
        <dbReference type="Pfam" id="PF13088"/>
    </source>
</evidence>
<feature type="region of interest" description="Disordered" evidence="1">
    <location>
        <begin position="74"/>
        <end position="93"/>
    </location>
</feature>
<keyword evidence="4" id="KW-1185">Reference proteome</keyword>
<accession>A0A222EA26</accession>
<reference evidence="3 4" key="1">
    <citation type="submission" date="2017-07" db="EMBL/GenBank/DDBJ databases">
        <title>Genome Sequence of Antarctobacter heliothermus Strain SMS3 Isolated from a culture of the Diatom Skeletonema marinoi.</title>
        <authorList>
            <person name="Topel M."/>
            <person name="Pinder M.I.M."/>
            <person name="Johansson O.N."/>
            <person name="Kourtchenko O."/>
            <person name="Godhe A."/>
            <person name="Clarke A.K."/>
        </authorList>
    </citation>
    <scope>NUCLEOTIDE SEQUENCE [LARGE SCALE GENOMIC DNA]</scope>
    <source>
        <strain evidence="3 4">SMS3</strain>
    </source>
</reference>
<feature type="compositionally biased region" description="Polar residues" evidence="1">
    <location>
        <begin position="232"/>
        <end position="244"/>
    </location>
</feature>
<dbReference type="Pfam" id="PF13088">
    <property type="entry name" value="BNR_2"/>
    <property type="match status" value="1"/>
</dbReference>
<dbReference type="RefSeq" id="WP_094036751.1">
    <property type="nucleotide sequence ID" value="NZ_CP022540.1"/>
</dbReference>
<dbReference type="InterPro" id="IPR036278">
    <property type="entry name" value="Sialidase_sf"/>
</dbReference>
<dbReference type="Gene3D" id="2.120.10.10">
    <property type="match status" value="1"/>
</dbReference>
<evidence type="ECO:0000313" key="4">
    <source>
        <dbReference type="Proteomes" id="UP000203589"/>
    </source>
</evidence>
<dbReference type="KEGG" id="aht:ANTHELSMS3_04479"/>